<evidence type="ECO:0000256" key="3">
    <source>
        <dbReference type="ARBA" id="ARBA00022723"/>
    </source>
</evidence>
<proteinExistence type="inferred from homology"/>
<comment type="similarity">
    <text evidence="1">Belongs to the complex I 51 kDa subunit family.</text>
</comment>
<dbReference type="SMART" id="SM00928">
    <property type="entry name" value="NADH_4Fe-4S"/>
    <property type="match status" value="1"/>
</dbReference>
<dbReference type="SUPFAM" id="SSF140490">
    <property type="entry name" value="Nqo1C-terminal domain-like"/>
    <property type="match status" value="1"/>
</dbReference>
<dbReference type="GO" id="GO:0051539">
    <property type="term" value="F:4 iron, 4 sulfur cluster binding"/>
    <property type="evidence" value="ECO:0007669"/>
    <property type="project" value="UniProtKB-KW"/>
</dbReference>
<dbReference type="InterPro" id="IPR019554">
    <property type="entry name" value="Soluble_ligand-bd"/>
</dbReference>
<dbReference type="PANTHER" id="PTHR43578:SF3">
    <property type="entry name" value="NADH-QUINONE OXIDOREDUCTASE SUBUNIT F"/>
    <property type="match status" value="1"/>
</dbReference>
<dbReference type="GO" id="GO:0046872">
    <property type="term" value="F:metal ion binding"/>
    <property type="evidence" value="ECO:0007669"/>
    <property type="project" value="UniProtKB-KW"/>
</dbReference>
<organism evidence="7 8">
    <name type="scientific">Candidatus Nitrospira neomarina</name>
    <dbReference type="NCBI Taxonomy" id="3020899"/>
    <lineage>
        <taxon>Bacteria</taxon>
        <taxon>Pseudomonadati</taxon>
        <taxon>Nitrospirota</taxon>
        <taxon>Nitrospiria</taxon>
        <taxon>Nitrospirales</taxon>
        <taxon>Nitrospiraceae</taxon>
        <taxon>Nitrospira</taxon>
    </lineage>
</organism>
<dbReference type="FunFam" id="3.40.50.11540:FF:000001">
    <property type="entry name" value="NADH dehydrogenase [ubiquinone] flavoprotein 1, mitochondrial"/>
    <property type="match status" value="1"/>
</dbReference>
<dbReference type="SUPFAM" id="SSF142019">
    <property type="entry name" value="Nqo1 FMN-binding domain-like"/>
    <property type="match status" value="1"/>
</dbReference>
<dbReference type="PANTHER" id="PTHR43578">
    <property type="entry name" value="NADH-QUINONE OXIDOREDUCTASE SUBUNIT F"/>
    <property type="match status" value="1"/>
</dbReference>
<evidence type="ECO:0000256" key="1">
    <source>
        <dbReference type="ARBA" id="ARBA00007523"/>
    </source>
</evidence>
<accession>A0AA96GF77</accession>
<protein>
    <submittedName>
        <fullName evidence="7">NADH-quinone oxidoreductase subunit NuoF</fullName>
    </submittedName>
</protein>
<dbReference type="AlphaFoldDB" id="A0AA96GF77"/>
<reference evidence="7 8" key="1">
    <citation type="submission" date="2023-01" db="EMBL/GenBank/DDBJ databases">
        <title>Cultivation and genomic characterization of new, ubiquitous marine nitrite-oxidizing bacteria from the Nitrospirales.</title>
        <authorList>
            <person name="Mueller A.J."/>
            <person name="Daebeler A."/>
            <person name="Herbold C.W."/>
            <person name="Kirkegaard R.H."/>
            <person name="Daims H."/>
        </authorList>
    </citation>
    <scope>NUCLEOTIDE SEQUENCE [LARGE SCALE GENOMIC DNA]</scope>
    <source>
        <strain evidence="7 8">DK</strain>
    </source>
</reference>
<keyword evidence="5" id="KW-0411">Iron-sulfur</keyword>
<dbReference type="GO" id="GO:0010181">
    <property type="term" value="F:FMN binding"/>
    <property type="evidence" value="ECO:0007669"/>
    <property type="project" value="InterPro"/>
</dbReference>
<name>A0AA96GF77_9BACT</name>
<evidence type="ECO:0000313" key="8">
    <source>
        <dbReference type="Proteomes" id="UP001302494"/>
    </source>
</evidence>
<dbReference type="GO" id="GO:0008137">
    <property type="term" value="F:NADH dehydrogenase (ubiquinone) activity"/>
    <property type="evidence" value="ECO:0007669"/>
    <property type="project" value="InterPro"/>
</dbReference>
<evidence type="ECO:0000259" key="6">
    <source>
        <dbReference type="SMART" id="SM00928"/>
    </source>
</evidence>
<keyword evidence="8" id="KW-1185">Reference proteome</keyword>
<evidence type="ECO:0000256" key="5">
    <source>
        <dbReference type="ARBA" id="ARBA00023014"/>
    </source>
</evidence>
<dbReference type="EMBL" id="CP116968">
    <property type="protein sequence ID" value="WNM60591.1"/>
    <property type="molecule type" value="Genomic_DNA"/>
</dbReference>
<dbReference type="InterPro" id="IPR037225">
    <property type="entry name" value="Nuo51_FMN-bd_sf"/>
</dbReference>
<dbReference type="InterPro" id="IPR011538">
    <property type="entry name" value="Nuo51_FMN-bd"/>
</dbReference>
<dbReference type="Proteomes" id="UP001302494">
    <property type="component" value="Chromosome"/>
</dbReference>
<evidence type="ECO:0000256" key="2">
    <source>
        <dbReference type="ARBA" id="ARBA00022485"/>
    </source>
</evidence>
<dbReference type="NCBIfam" id="NF010120">
    <property type="entry name" value="PRK13596.1"/>
    <property type="match status" value="1"/>
</dbReference>
<dbReference type="InterPro" id="IPR037207">
    <property type="entry name" value="Nuop51_4Fe4S-bd_sf"/>
</dbReference>
<dbReference type="Pfam" id="PF10531">
    <property type="entry name" value="SLBB"/>
    <property type="match status" value="1"/>
</dbReference>
<dbReference type="Gene3D" id="1.20.1440.230">
    <property type="entry name" value="NADH-ubiquinone oxidoreductase 51kDa subunit, iron-sulphur binding domain"/>
    <property type="match status" value="1"/>
</dbReference>
<evidence type="ECO:0000313" key="7">
    <source>
        <dbReference type="EMBL" id="WNM60591.1"/>
    </source>
</evidence>
<dbReference type="InterPro" id="IPR001949">
    <property type="entry name" value="NADH-UbQ_OxRdtase_51kDa_CS"/>
</dbReference>
<dbReference type="SUPFAM" id="SSF142984">
    <property type="entry name" value="Nqo1 middle domain-like"/>
    <property type="match status" value="1"/>
</dbReference>
<keyword evidence="4" id="KW-0408">Iron</keyword>
<dbReference type="Pfam" id="PF10589">
    <property type="entry name" value="NADH_4Fe-4S"/>
    <property type="match status" value="1"/>
</dbReference>
<feature type="domain" description="NADH-ubiquinone oxidoreductase 51kDa subunit iron-sulphur binding" evidence="6">
    <location>
        <begin position="330"/>
        <end position="375"/>
    </location>
</feature>
<dbReference type="Pfam" id="PF01512">
    <property type="entry name" value="Complex1_51K"/>
    <property type="match status" value="1"/>
</dbReference>
<dbReference type="FunFam" id="1.20.1440.230:FF:000001">
    <property type="entry name" value="Mitochondrial NADH dehydrogenase flavoprotein 1"/>
    <property type="match status" value="1"/>
</dbReference>
<dbReference type="RefSeq" id="WP_312741550.1">
    <property type="nucleotide sequence ID" value="NZ_CP116968.1"/>
</dbReference>
<dbReference type="Gene3D" id="6.10.250.1450">
    <property type="match status" value="1"/>
</dbReference>
<dbReference type="Gene3D" id="3.40.50.11540">
    <property type="entry name" value="NADH-ubiquinone oxidoreductase 51kDa subunit"/>
    <property type="match status" value="1"/>
</dbReference>
<keyword evidence="2" id="KW-0004">4Fe-4S</keyword>
<dbReference type="KEGG" id="nneo:PQG83_12570"/>
<sequence length="431" mass="47235">MDNAFAPRVLREVKGEPGDIEAYRQQGGYEAWVQCVTKNDPHAIIAQLKEAHLRGRGGAGFPTGLKWDKVVNHRVKERYFVCNAGEHEPGTFKDRYLLRHHPHQLLEGCLIAAYTIGAKAAYIYLNHEFSEERAIFERAKEQATEQGLLGKNFLGTGLTLDIEIFDGYGSYVAGEETAMLESMQGRPAQPKQKPPFYPTEFGLHGKPTLVNNVETLSNIPQLLRNGPEWFRQVGTSTTPGTMLFSLSGAVNRPGVYELPLGTSIRHLIEICGQGVPNGHGVKAVFPGGPSFSMVGADQLDLPMDFDSLKKAGTGLGSAGVIVVDDATCMVEQTLKFSGFFERESCGQCPPCRIGTQELAILMRKIEDGSGEERDLAKLLQICGFVKGTGFCTLVTGAAVLVQNSLRLFRHEFEDHIRLGRCPFKPVPVGAE</sequence>
<evidence type="ECO:0000256" key="4">
    <source>
        <dbReference type="ARBA" id="ARBA00023004"/>
    </source>
</evidence>
<keyword evidence="3" id="KW-0479">Metal-binding</keyword>
<gene>
    <name evidence="7" type="primary">nuoF</name>
    <name evidence="7" type="ORF">PQG83_12570</name>
</gene>
<dbReference type="Gene3D" id="3.10.20.600">
    <property type="match status" value="1"/>
</dbReference>
<dbReference type="PROSITE" id="PS00645">
    <property type="entry name" value="COMPLEX1_51K_2"/>
    <property type="match status" value="1"/>
</dbReference>
<dbReference type="InterPro" id="IPR019575">
    <property type="entry name" value="Nuop51_4Fe4S-bd"/>
</dbReference>